<organism evidence="11 12">
    <name type="scientific">Allochromatium warmingii</name>
    <name type="common">Chromatium warmingii</name>
    <dbReference type="NCBI Taxonomy" id="61595"/>
    <lineage>
        <taxon>Bacteria</taxon>
        <taxon>Pseudomonadati</taxon>
        <taxon>Pseudomonadota</taxon>
        <taxon>Gammaproteobacteria</taxon>
        <taxon>Chromatiales</taxon>
        <taxon>Chromatiaceae</taxon>
        <taxon>Allochromatium</taxon>
    </lineage>
</organism>
<dbReference type="EMBL" id="FNOW01000064">
    <property type="protein sequence ID" value="SDY42386.1"/>
    <property type="molecule type" value="Genomic_DNA"/>
</dbReference>
<evidence type="ECO:0000313" key="12">
    <source>
        <dbReference type="Proteomes" id="UP000198672"/>
    </source>
</evidence>
<dbReference type="Pfam" id="PF00884">
    <property type="entry name" value="Sulfatase"/>
    <property type="match status" value="1"/>
</dbReference>
<feature type="transmembrane region" description="Helical" evidence="8">
    <location>
        <begin position="43"/>
        <end position="64"/>
    </location>
</feature>
<feature type="transmembrane region" description="Helical" evidence="8">
    <location>
        <begin position="112"/>
        <end position="133"/>
    </location>
</feature>
<dbReference type="InterPro" id="IPR017850">
    <property type="entry name" value="Alkaline_phosphatase_core_sf"/>
</dbReference>
<evidence type="ECO:0000256" key="6">
    <source>
        <dbReference type="ARBA" id="ARBA00022989"/>
    </source>
</evidence>
<keyword evidence="3" id="KW-0997">Cell inner membrane</keyword>
<evidence type="ECO:0000256" key="5">
    <source>
        <dbReference type="ARBA" id="ARBA00022692"/>
    </source>
</evidence>
<dbReference type="Gene3D" id="3.40.720.10">
    <property type="entry name" value="Alkaline Phosphatase, subunit A"/>
    <property type="match status" value="1"/>
</dbReference>
<evidence type="ECO:0000256" key="7">
    <source>
        <dbReference type="ARBA" id="ARBA00023136"/>
    </source>
</evidence>
<keyword evidence="4 11" id="KW-0808">Transferase</keyword>
<feature type="transmembrane region" description="Helical" evidence="8">
    <location>
        <begin position="153"/>
        <end position="174"/>
    </location>
</feature>
<proteinExistence type="predicted"/>
<keyword evidence="7 8" id="KW-0472">Membrane</keyword>
<gene>
    <name evidence="11" type="ORF">SAMN05421644_1649</name>
</gene>
<sequence>MNIRLTITRLILYTAIFWVLLANNTFFQHVTEVFPLSLKNSGFLISVAVVLTASIVFLLTLICWKQTTKPILITLLLVSAFTAYFMDHYNVVIDHTMIQNTLETNTSEALDLLSIQLLGYLLVLGIIPASIVYKTDIISESWKKFILVKIRNIVIAVIVTLSLIVLFGDFYTSFFREYKPLRFYTNPTYYLYSAAKYIHLNFSKHNAKLEPIGTDATVVETDDDKIDADQQKNSDLKELIILVVGEAARADHFSLNGYTRETNPLLKQEAVINFSNLYSCGTSTAVAVPCMFSIFGKADYTDKHAKTTENVLDVLNHTGKIAILWRDNNSDSKGVALRVAYEDFRQPEKNSICTDGECRDEGMLLELDTYIQQHQGQDILIILHQMGNHGPAYYKRYPKTFEQFKPVCQTNQLESCQHSEIVNAYDNAILYTDYFLAKAINFLKQYNQSHEAALIYLSDHGESLGENSIYLHGMPYIIAPDAQKHVAALMWFNDKIKRDIDFEYVKKNADQRYTQDHLFHTLIGLFEVQTSVYNPAMDILHEHH</sequence>
<dbReference type="OrthoDB" id="9786870at2"/>
<comment type="subcellular location">
    <subcellularLocation>
        <location evidence="1">Cell inner membrane</location>
        <topology evidence="1">Multi-pass membrane protein</topology>
    </subcellularLocation>
</comment>
<dbReference type="AlphaFoldDB" id="A0A1H3JR37"/>
<keyword evidence="6 8" id="KW-1133">Transmembrane helix</keyword>
<dbReference type="CDD" id="cd16017">
    <property type="entry name" value="LptA"/>
    <property type="match status" value="1"/>
</dbReference>
<evidence type="ECO:0000313" key="11">
    <source>
        <dbReference type="EMBL" id="SDY42386.1"/>
    </source>
</evidence>
<dbReference type="InterPro" id="IPR000917">
    <property type="entry name" value="Sulfatase_N"/>
</dbReference>
<dbReference type="GO" id="GO:0009244">
    <property type="term" value="P:lipopolysaccharide core region biosynthetic process"/>
    <property type="evidence" value="ECO:0007669"/>
    <property type="project" value="TreeGrafter"/>
</dbReference>
<evidence type="ECO:0000259" key="9">
    <source>
        <dbReference type="Pfam" id="PF00884"/>
    </source>
</evidence>
<reference evidence="12" key="1">
    <citation type="submission" date="2016-10" db="EMBL/GenBank/DDBJ databases">
        <authorList>
            <person name="Varghese N."/>
            <person name="Submissions S."/>
        </authorList>
    </citation>
    <scope>NUCLEOTIDE SEQUENCE [LARGE SCALE GENOMIC DNA]</scope>
    <source>
        <strain evidence="12">DSM 173</strain>
    </source>
</reference>
<protein>
    <submittedName>
        <fullName evidence="11">Lipid A ethanolaminephosphotransferase</fullName>
    </submittedName>
</protein>
<dbReference type="NCBIfam" id="NF028537">
    <property type="entry name" value="P_eth_NH2_trans"/>
    <property type="match status" value="1"/>
</dbReference>
<dbReference type="InterPro" id="IPR040423">
    <property type="entry name" value="PEA_transferase"/>
</dbReference>
<name>A0A1H3JR37_ALLWA</name>
<keyword evidence="12" id="KW-1185">Reference proteome</keyword>
<keyword evidence="2" id="KW-1003">Cell membrane</keyword>
<dbReference type="STRING" id="61595.SAMN05421644_1649"/>
<dbReference type="InterPro" id="IPR058130">
    <property type="entry name" value="PEA_transf_C"/>
</dbReference>
<evidence type="ECO:0000256" key="3">
    <source>
        <dbReference type="ARBA" id="ARBA00022519"/>
    </source>
</evidence>
<dbReference type="PANTHER" id="PTHR30443:SF0">
    <property type="entry name" value="PHOSPHOETHANOLAMINE TRANSFERASE EPTA"/>
    <property type="match status" value="1"/>
</dbReference>
<feature type="transmembrane region" description="Helical" evidence="8">
    <location>
        <begin position="71"/>
        <end position="92"/>
    </location>
</feature>
<evidence type="ECO:0000256" key="1">
    <source>
        <dbReference type="ARBA" id="ARBA00004429"/>
    </source>
</evidence>
<feature type="domain" description="Phosphoethanolamine transferase N-terminal" evidence="10">
    <location>
        <begin position="52"/>
        <end position="199"/>
    </location>
</feature>
<accession>A0A1H3JR37</accession>
<evidence type="ECO:0000256" key="4">
    <source>
        <dbReference type="ARBA" id="ARBA00022679"/>
    </source>
</evidence>
<dbReference type="GO" id="GO:0016776">
    <property type="term" value="F:phosphotransferase activity, phosphate group as acceptor"/>
    <property type="evidence" value="ECO:0007669"/>
    <property type="project" value="TreeGrafter"/>
</dbReference>
<feature type="domain" description="Sulfatase N-terminal" evidence="9">
    <location>
        <begin position="240"/>
        <end position="527"/>
    </location>
</feature>
<evidence type="ECO:0000259" key="10">
    <source>
        <dbReference type="Pfam" id="PF08019"/>
    </source>
</evidence>
<dbReference type="Proteomes" id="UP000198672">
    <property type="component" value="Unassembled WGS sequence"/>
</dbReference>
<keyword evidence="5 8" id="KW-0812">Transmembrane</keyword>
<dbReference type="Pfam" id="PF08019">
    <property type="entry name" value="EptA_B_N"/>
    <property type="match status" value="1"/>
</dbReference>
<dbReference type="RefSeq" id="WP_091335376.1">
    <property type="nucleotide sequence ID" value="NZ_FNOW01000064.1"/>
</dbReference>
<evidence type="ECO:0000256" key="2">
    <source>
        <dbReference type="ARBA" id="ARBA00022475"/>
    </source>
</evidence>
<evidence type="ECO:0000256" key="8">
    <source>
        <dbReference type="SAM" id="Phobius"/>
    </source>
</evidence>
<dbReference type="PANTHER" id="PTHR30443">
    <property type="entry name" value="INNER MEMBRANE PROTEIN"/>
    <property type="match status" value="1"/>
</dbReference>
<dbReference type="GO" id="GO:0005886">
    <property type="term" value="C:plasma membrane"/>
    <property type="evidence" value="ECO:0007669"/>
    <property type="project" value="UniProtKB-SubCell"/>
</dbReference>
<dbReference type="InterPro" id="IPR012549">
    <property type="entry name" value="EptA-like_N"/>
</dbReference>
<dbReference type="SUPFAM" id="SSF53649">
    <property type="entry name" value="Alkaline phosphatase-like"/>
    <property type="match status" value="1"/>
</dbReference>